<reference evidence="1 2" key="1">
    <citation type="submission" date="2012-10" db="EMBL/GenBank/DDBJ databases">
        <title>Genome sequencing of Tanticharoenia sakaeratensis NBRC 103193.</title>
        <authorList>
            <person name="Azuma Y."/>
            <person name="Hadano H."/>
            <person name="Hirakawa H."/>
            <person name="Matsushita K."/>
        </authorList>
    </citation>
    <scope>NUCLEOTIDE SEQUENCE [LARGE SCALE GENOMIC DNA]</scope>
    <source>
        <strain evidence="1 2">NBRC 103193</strain>
    </source>
</reference>
<dbReference type="EMBL" id="BALE01000007">
    <property type="protein sequence ID" value="GAN53199.1"/>
    <property type="molecule type" value="Genomic_DNA"/>
</dbReference>
<name>A0A0D6MHS1_9PROT</name>
<evidence type="ECO:0000313" key="2">
    <source>
        <dbReference type="Proteomes" id="UP000032679"/>
    </source>
</evidence>
<sequence>MLFKCHSWDDTIDRSYARCKMHASRSDIFILYDNSRGTCEIPEDLQRSERVFFTPYSDIEALGIAWGSERDNLGGYWYNGDYHQNLFILKHPEYDYISSVENDVAIQNDIDAIFDDMAARQIDAVYKHVTSRNEWWSHTGNCEGYYDTTQHIHKGLFCISFFSRTAAMLIARRRFEMSHLKRTQRLETWPIGEAVMPHEMHLAGMKTEDLASYCDTLNQYDWAPCYLEREIDPASGRTFVHPVTELNRKFIVSNFIQDYRCLISVENLEHGSSRNRARIINDLEVYSRLYHHNHVYPHPAIREPILSDAREFLPREYCRLISGAYEIDVSTITTQLGTPQQQAARVVAPLPNYDIEINIFFEKERRLTLNVPGENTSVIFAARDRNVLHDLRVRAFDHYGKEIGVDPSYLVHNVGELAFFECQLPLGAENIILDQNTTKEVWLNFLRLIPTAS</sequence>
<keyword evidence="2" id="KW-1185">Reference proteome</keyword>
<dbReference type="AlphaFoldDB" id="A0A0D6MHS1"/>
<proteinExistence type="predicted"/>
<organism evidence="1 2">
    <name type="scientific">Tanticharoenia sakaeratensis NBRC 103193</name>
    <dbReference type="NCBI Taxonomy" id="1231623"/>
    <lineage>
        <taxon>Bacteria</taxon>
        <taxon>Pseudomonadati</taxon>
        <taxon>Pseudomonadota</taxon>
        <taxon>Alphaproteobacteria</taxon>
        <taxon>Acetobacterales</taxon>
        <taxon>Acetobacteraceae</taxon>
        <taxon>Tanticharoenia</taxon>
    </lineage>
</organism>
<protein>
    <submittedName>
        <fullName evidence="1">Uncharacterized protein</fullName>
    </submittedName>
</protein>
<gene>
    <name evidence="1" type="ORF">Tasa_007_044</name>
</gene>
<evidence type="ECO:0000313" key="1">
    <source>
        <dbReference type="EMBL" id="GAN53199.1"/>
    </source>
</evidence>
<dbReference type="Proteomes" id="UP000032679">
    <property type="component" value="Unassembled WGS sequence"/>
</dbReference>
<comment type="caution">
    <text evidence="1">The sequence shown here is derived from an EMBL/GenBank/DDBJ whole genome shotgun (WGS) entry which is preliminary data.</text>
</comment>
<accession>A0A0D6MHS1</accession>